<evidence type="ECO:0000313" key="3">
    <source>
        <dbReference type="EMBL" id="OAJ43702.1"/>
    </source>
</evidence>
<dbReference type="STRING" id="403673.A0A177WUY6"/>
<dbReference type="GO" id="GO:0006605">
    <property type="term" value="P:protein targeting"/>
    <property type="evidence" value="ECO:0007669"/>
    <property type="project" value="TreeGrafter"/>
</dbReference>
<accession>A0A177WUY6</accession>
<name>A0A177WUY6_BATDL</name>
<dbReference type="GO" id="GO:0047496">
    <property type="term" value="P:vesicle transport along microtubule"/>
    <property type="evidence" value="ECO:0007669"/>
    <property type="project" value="TreeGrafter"/>
</dbReference>
<reference evidence="3 4" key="2">
    <citation type="submission" date="2016-05" db="EMBL/GenBank/DDBJ databases">
        <title>Lineage-specific infection strategies underlie the spectrum of fungal disease in amphibians.</title>
        <authorList>
            <person name="Cuomo C.A."/>
            <person name="Farrer R.A."/>
            <person name="James T."/>
            <person name="Longcore J."/>
            <person name="Birren B."/>
        </authorList>
    </citation>
    <scope>NUCLEOTIDE SEQUENCE [LARGE SCALE GENOMIC DNA]</scope>
    <source>
        <strain evidence="3 4">JEL423</strain>
    </source>
</reference>
<feature type="region of interest" description="Disordered" evidence="2">
    <location>
        <begin position="602"/>
        <end position="631"/>
    </location>
</feature>
<organism evidence="3 4">
    <name type="scientific">Batrachochytrium dendrobatidis (strain JEL423)</name>
    <dbReference type="NCBI Taxonomy" id="403673"/>
    <lineage>
        <taxon>Eukaryota</taxon>
        <taxon>Fungi</taxon>
        <taxon>Fungi incertae sedis</taxon>
        <taxon>Chytridiomycota</taxon>
        <taxon>Chytridiomycota incertae sedis</taxon>
        <taxon>Chytridiomycetes</taxon>
        <taxon>Rhizophydiales</taxon>
        <taxon>Rhizophydiales incertae sedis</taxon>
        <taxon>Batrachochytrium</taxon>
    </lineage>
</organism>
<proteinExistence type="predicted"/>
<protein>
    <submittedName>
        <fullName evidence="3">Uncharacterized protein</fullName>
    </submittedName>
</protein>
<dbReference type="PANTHER" id="PTHR15751:SF12">
    <property type="entry name" value="TRAFFICKING KINESIN-BINDING PROTEIN MILT"/>
    <property type="match status" value="1"/>
</dbReference>
<dbReference type="EMBL" id="DS022310">
    <property type="protein sequence ID" value="OAJ43702.1"/>
    <property type="molecule type" value="Genomic_DNA"/>
</dbReference>
<dbReference type="GO" id="GO:0005739">
    <property type="term" value="C:mitochondrion"/>
    <property type="evidence" value="ECO:0007669"/>
    <property type="project" value="TreeGrafter"/>
</dbReference>
<sequence length="631" mass="71243">MLADKTPSVFATPQRTKRQLGADNSMAALTPSASLVVELRRQLREAQYALEDRERDLQLSAEIGQSLLENNEQLKQQYEQLMTSQSIISNTIEPISESSESTYDPLLVQVSTQSAQNLALKLQTLECAHIDLQSQYEAALLDLRKSEESDRQARASLKRLEASHDSLQSAIQELSGELESMQLDKKRLQCEKTDLLSKIQELETTALHGGSGSASAYSNTLNKLRVAEQQLESLSSAYQDLVRQRDIHATTAADLQLRLEETETMVEEYRSYRDENEQLKMLADQIQSDLEQSREYAQTLRARLAVLSPSLETGEYDQGSKTLLSEVDDQRIHLQDINSHLESRHASLVQVHSMSLHHQQRMKLHIARLSQVAGQQSSESRIRHLEQALAQTDSEKKELQIQVAKLERVSSSARLRSDEDFLLAQLDHDKNTIHNKTHSDAQMTDFIADLNKVIATLHLRVEQGDNEVSGLKRELHTLQLMKGAETDRAAKLRDELVAQCSQNDQLRVTTAQLAYELDTLKLNIEKKPIDEVVEEKPVLIHDSPAQAFSNDSLAELNRPVSFQEHADEDQTQNADALHNFQESIKKNHDLFYDTPLPDCSSPSFETAASLQPSDVRKSVIDRSKVNECNQQ</sequence>
<evidence type="ECO:0000256" key="2">
    <source>
        <dbReference type="SAM" id="MobiDB-lite"/>
    </source>
</evidence>
<feature type="coiled-coil region" evidence="1">
    <location>
        <begin position="36"/>
        <end position="84"/>
    </location>
</feature>
<keyword evidence="1" id="KW-0175">Coiled coil</keyword>
<feature type="compositionally biased region" description="Basic and acidic residues" evidence="2">
    <location>
        <begin position="614"/>
        <end position="625"/>
    </location>
</feature>
<feature type="compositionally biased region" description="Polar residues" evidence="2">
    <location>
        <begin position="602"/>
        <end position="612"/>
    </location>
</feature>
<dbReference type="GO" id="GO:0031410">
    <property type="term" value="C:cytoplasmic vesicle"/>
    <property type="evidence" value="ECO:0007669"/>
    <property type="project" value="TreeGrafter"/>
</dbReference>
<dbReference type="VEuPathDB" id="FungiDB:BDEG_27033"/>
<evidence type="ECO:0000256" key="1">
    <source>
        <dbReference type="SAM" id="Coils"/>
    </source>
</evidence>
<feature type="coiled-coil region" evidence="1">
    <location>
        <begin position="382"/>
        <end position="416"/>
    </location>
</feature>
<dbReference type="PANTHER" id="PTHR15751">
    <property type="entry name" value="TRAFFICKING KINESIN-BINDING PROTEIN"/>
    <property type="match status" value="1"/>
</dbReference>
<dbReference type="eggNOG" id="ENOG502T72V">
    <property type="taxonomic scope" value="Eukaryota"/>
</dbReference>
<reference evidence="3 4" key="1">
    <citation type="submission" date="2006-10" db="EMBL/GenBank/DDBJ databases">
        <title>The Genome Sequence of Batrachochytrium dendrobatidis JEL423.</title>
        <authorList>
            <consortium name="The Broad Institute Genome Sequencing Platform"/>
            <person name="Birren B."/>
            <person name="Lander E."/>
            <person name="Galagan J."/>
            <person name="Cuomo C."/>
            <person name="Devon K."/>
            <person name="Jaffe D."/>
            <person name="Butler J."/>
            <person name="Alvarez P."/>
            <person name="Gnerre S."/>
            <person name="Grabherr M."/>
            <person name="Kleber M."/>
            <person name="Mauceli E."/>
            <person name="Brockman W."/>
            <person name="Young S."/>
            <person name="LaButti K."/>
            <person name="Sykes S."/>
            <person name="DeCaprio D."/>
            <person name="Crawford M."/>
            <person name="Koehrsen M."/>
            <person name="Engels R."/>
            <person name="Montgomery P."/>
            <person name="Pearson M."/>
            <person name="Howarth C."/>
            <person name="Larson L."/>
            <person name="White J."/>
            <person name="O'Leary S."/>
            <person name="Kodira C."/>
            <person name="Zeng Q."/>
            <person name="Yandava C."/>
            <person name="Alvarado L."/>
            <person name="Longcore J."/>
            <person name="James T."/>
        </authorList>
    </citation>
    <scope>NUCLEOTIDE SEQUENCE [LARGE SCALE GENOMIC DNA]</scope>
    <source>
        <strain evidence="3 4">JEL423</strain>
    </source>
</reference>
<dbReference type="Proteomes" id="UP000077115">
    <property type="component" value="Unassembled WGS sequence"/>
</dbReference>
<dbReference type="GO" id="GO:0048311">
    <property type="term" value="P:mitochondrion distribution"/>
    <property type="evidence" value="ECO:0007669"/>
    <property type="project" value="TreeGrafter"/>
</dbReference>
<feature type="coiled-coil region" evidence="1">
    <location>
        <begin position="157"/>
        <end position="289"/>
    </location>
</feature>
<evidence type="ECO:0000313" key="4">
    <source>
        <dbReference type="Proteomes" id="UP000077115"/>
    </source>
</evidence>
<gene>
    <name evidence="3" type="ORF">BDEG_27033</name>
</gene>
<dbReference type="InterPro" id="IPR051946">
    <property type="entry name" value="Intracell_Traff-Reg"/>
</dbReference>
<dbReference type="AlphaFoldDB" id="A0A177WUY6"/>
<dbReference type="OrthoDB" id="9451547at2759"/>
<dbReference type="GO" id="GO:0017022">
    <property type="term" value="F:myosin binding"/>
    <property type="evidence" value="ECO:0007669"/>
    <property type="project" value="TreeGrafter"/>
</dbReference>